<organism evidence="2 3">
    <name type="scientific">Tahibacter harae</name>
    <dbReference type="NCBI Taxonomy" id="2963937"/>
    <lineage>
        <taxon>Bacteria</taxon>
        <taxon>Pseudomonadati</taxon>
        <taxon>Pseudomonadota</taxon>
        <taxon>Gammaproteobacteria</taxon>
        <taxon>Lysobacterales</taxon>
        <taxon>Rhodanobacteraceae</taxon>
        <taxon>Tahibacter</taxon>
    </lineage>
</organism>
<comment type="caution">
    <text evidence="2">The sequence shown here is derived from an EMBL/GenBank/DDBJ whole genome shotgun (WGS) entry which is preliminary data.</text>
</comment>
<dbReference type="RefSeq" id="WP_255913214.1">
    <property type="nucleotide sequence ID" value="NZ_JANFQO010000005.1"/>
</dbReference>
<evidence type="ECO:0000313" key="2">
    <source>
        <dbReference type="EMBL" id="MCQ4164468.1"/>
    </source>
</evidence>
<proteinExistence type="predicted"/>
<dbReference type="PANTHER" id="PTHR35525">
    <property type="entry name" value="BLL6575 PROTEIN"/>
    <property type="match status" value="1"/>
</dbReference>
<dbReference type="Pfam" id="PF11706">
    <property type="entry name" value="zf-CGNR"/>
    <property type="match status" value="1"/>
</dbReference>
<dbReference type="InterPro" id="IPR021005">
    <property type="entry name" value="Znf_CGNR"/>
</dbReference>
<dbReference type="SUPFAM" id="SSF160904">
    <property type="entry name" value="Jann2411-like"/>
    <property type="match status" value="1"/>
</dbReference>
<gene>
    <name evidence="2" type="ORF">NM961_07070</name>
</gene>
<name>A0ABT1QQB7_9GAMM</name>
<dbReference type="Proteomes" id="UP001165498">
    <property type="component" value="Unassembled WGS sequence"/>
</dbReference>
<dbReference type="InterPro" id="IPR010852">
    <property type="entry name" value="ABATE"/>
</dbReference>
<protein>
    <submittedName>
        <fullName evidence="2">CGNR zinc finger domain-containing protein</fullName>
    </submittedName>
</protein>
<dbReference type="Gene3D" id="1.10.3300.10">
    <property type="entry name" value="Jann2411-like domain"/>
    <property type="match status" value="1"/>
</dbReference>
<feature type="domain" description="Zinc finger CGNR" evidence="1">
    <location>
        <begin position="163"/>
        <end position="204"/>
    </location>
</feature>
<dbReference type="PANTHER" id="PTHR35525:SF3">
    <property type="entry name" value="BLL6575 PROTEIN"/>
    <property type="match status" value="1"/>
</dbReference>
<evidence type="ECO:0000259" key="1">
    <source>
        <dbReference type="Pfam" id="PF11706"/>
    </source>
</evidence>
<dbReference type="EMBL" id="JANFQO010000005">
    <property type="protein sequence ID" value="MCQ4164468.1"/>
    <property type="molecule type" value="Genomic_DNA"/>
</dbReference>
<evidence type="ECO:0000313" key="3">
    <source>
        <dbReference type="Proteomes" id="UP001165498"/>
    </source>
</evidence>
<keyword evidence="3" id="KW-1185">Reference proteome</keyword>
<sequence length="214" mass="23200">MQTEPHAFRAADLVAGEFALDLVNTVTARDSRPRDWLADYAALLDWAGHSGVFAAAELRQLDALARRQPLKARAALVRIKRLREALCVLAYALGGQPAGAAAERAALAQLDAARRAAAQAARLVRQPQGLAQEWTAQRSGLDLIAHVAAARAVVSLQQLELARLRICAGHDCGWVFLDTSKSGRRRWCDMATCGNSAKAQRFQQAQRARRGKAA</sequence>
<dbReference type="InterPro" id="IPR023286">
    <property type="entry name" value="ABATE_dom_sf"/>
</dbReference>
<reference evidence="2" key="1">
    <citation type="submission" date="2022-07" db="EMBL/GenBank/DDBJ databases">
        <title>Tahibacter sp., a new gammaproteobacterium isolated from the silt sample collected at pig farm.</title>
        <authorList>
            <person name="Chen H."/>
        </authorList>
    </citation>
    <scope>NUCLEOTIDE SEQUENCE</scope>
    <source>
        <strain evidence="2">P2K</strain>
    </source>
</reference>
<accession>A0ABT1QQB7</accession>
<dbReference type="Pfam" id="PF07336">
    <property type="entry name" value="ABATE"/>
    <property type="match status" value="1"/>
</dbReference>